<dbReference type="SUPFAM" id="SSF82549">
    <property type="entry name" value="DAK1/DegV-like"/>
    <property type="match status" value="1"/>
</dbReference>
<evidence type="ECO:0008006" key="3">
    <source>
        <dbReference type="Google" id="ProtNLM"/>
    </source>
</evidence>
<dbReference type="InterPro" id="IPR050270">
    <property type="entry name" value="DegV_domain_contain"/>
</dbReference>
<dbReference type="InterPro" id="IPR003797">
    <property type="entry name" value="DegV"/>
</dbReference>
<dbReference type="AlphaFoldDB" id="A0A381QEI5"/>
<dbReference type="GO" id="GO:0008289">
    <property type="term" value="F:lipid binding"/>
    <property type="evidence" value="ECO:0007669"/>
    <property type="project" value="UniProtKB-KW"/>
</dbReference>
<dbReference type="EMBL" id="UINC01001311">
    <property type="protein sequence ID" value="SUZ77284.1"/>
    <property type="molecule type" value="Genomic_DNA"/>
</dbReference>
<protein>
    <recommendedName>
        <fullName evidence="3">DegV family protein</fullName>
    </recommendedName>
</protein>
<reference evidence="2" key="1">
    <citation type="submission" date="2018-05" db="EMBL/GenBank/DDBJ databases">
        <authorList>
            <person name="Lanie J.A."/>
            <person name="Ng W.-L."/>
            <person name="Kazmierczak K.M."/>
            <person name="Andrzejewski T.M."/>
            <person name="Davidsen T.M."/>
            <person name="Wayne K.J."/>
            <person name="Tettelin H."/>
            <person name="Glass J.I."/>
            <person name="Rusch D."/>
            <person name="Podicherti R."/>
            <person name="Tsui H.-C.T."/>
            <person name="Winkler M.E."/>
        </authorList>
    </citation>
    <scope>NUCLEOTIDE SEQUENCE</scope>
</reference>
<dbReference type="PANTHER" id="PTHR33434:SF2">
    <property type="entry name" value="FATTY ACID-BINDING PROTEIN TM_1468"/>
    <property type="match status" value="1"/>
</dbReference>
<dbReference type="Pfam" id="PF02645">
    <property type="entry name" value="DegV"/>
    <property type="match status" value="1"/>
</dbReference>
<dbReference type="InterPro" id="IPR043168">
    <property type="entry name" value="DegV_C"/>
</dbReference>
<accession>A0A381QEI5</accession>
<dbReference type="Gene3D" id="3.30.1180.10">
    <property type="match status" value="1"/>
</dbReference>
<keyword evidence="1" id="KW-0446">Lipid-binding</keyword>
<dbReference type="Gene3D" id="3.40.50.10170">
    <property type="match status" value="1"/>
</dbReference>
<dbReference type="PROSITE" id="PS51482">
    <property type="entry name" value="DEGV"/>
    <property type="match status" value="1"/>
</dbReference>
<evidence type="ECO:0000256" key="1">
    <source>
        <dbReference type="ARBA" id="ARBA00023121"/>
    </source>
</evidence>
<dbReference type="PANTHER" id="PTHR33434">
    <property type="entry name" value="DEGV DOMAIN-CONTAINING PROTEIN DR_1986-RELATED"/>
    <property type="match status" value="1"/>
</dbReference>
<organism evidence="2">
    <name type="scientific">marine metagenome</name>
    <dbReference type="NCBI Taxonomy" id="408172"/>
    <lineage>
        <taxon>unclassified sequences</taxon>
        <taxon>metagenomes</taxon>
        <taxon>ecological metagenomes</taxon>
    </lineage>
</organism>
<dbReference type="NCBIfam" id="TIGR00762">
    <property type="entry name" value="DegV"/>
    <property type="match status" value="1"/>
</dbReference>
<name>A0A381QEI5_9ZZZZ</name>
<evidence type="ECO:0000313" key="2">
    <source>
        <dbReference type="EMBL" id="SUZ77284.1"/>
    </source>
</evidence>
<sequence length="280" mass="29733">MAVKIVTDSTSDLDPALAQELGITIVPLNVHFGQTIYKDGIDLNTDQFFDKLINGTVFPSTSQPSMGEFVDVYEKVNQPGDVIISIHVSSKLSGTINSAQQAAATLSDRIDVKIVDTQQVSMTVGLSALGAAKAAQEGQSAEECVAIAESIAQRSNFFALFDTLEYLEKGGRIGKARSLIGGLLKIRPILRVEDGEIGQFAKARSRNMGMLKLEQAVRDLGELDDIAVVYSTDGTDAENLVTTVQGLLPEGKEPYITRVGPVIGTHAGPNLVAIAAITSA</sequence>
<gene>
    <name evidence="2" type="ORF">METZ01_LOCUS30138</name>
</gene>
<proteinExistence type="predicted"/>